<keyword evidence="1" id="KW-0812">Transmembrane</keyword>
<evidence type="ECO:0000313" key="3">
    <source>
        <dbReference type="EMBL" id="EGI75537.1"/>
    </source>
</evidence>
<dbReference type="Pfam" id="PF07331">
    <property type="entry name" value="TctB"/>
    <property type="match status" value="1"/>
</dbReference>
<feature type="transmembrane region" description="Helical" evidence="1">
    <location>
        <begin position="42"/>
        <end position="60"/>
    </location>
</feature>
<gene>
    <name evidence="3" type="ORF">HGR_15799</name>
</gene>
<accession>F3KXH0</accession>
<dbReference type="AlphaFoldDB" id="F3KXH0"/>
<dbReference type="EMBL" id="AEGR01000102">
    <property type="protein sequence ID" value="EGI75537.1"/>
    <property type="molecule type" value="Genomic_DNA"/>
</dbReference>
<feature type="transmembrane region" description="Helical" evidence="1">
    <location>
        <begin position="81"/>
        <end position="100"/>
    </location>
</feature>
<feature type="transmembrane region" description="Helical" evidence="1">
    <location>
        <begin position="106"/>
        <end position="124"/>
    </location>
</feature>
<dbReference type="STRING" id="887062.HGR_15799"/>
<protein>
    <recommendedName>
        <fullName evidence="2">DUF1468 domain-containing protein</fullName>
    </recommendedName>
</protein>
<feature type="transmembrane region" description="Helical" evidence="1">
    <location>
        <begin position="131"/>
        <end position="151"/>
    </location>
</feature>
<feature type="domain" description="DUF1468" evidence="2">
    <location>
        <begin position="11"/>
        <end position="155"/>
    </location>
</feature>
<sequence length="164" mass="17207">MKVIKSEKDFFSGLMFVIVGGAFAIGATEYTVGTGARMGPGYFPLLLGILLTILGVFVMLKGLRKSQDGAGDKLGKVAWKPLVFIISANLLFGLFLGGLPSIGLPSMGLIAAIYALTIVSGLAGEQFSLKGSLILSTILAAASYVAFVKLLNLQFQVWPAFITG</sequence>
<proteinExistence type="predicted"/>
<keyword evidence="1" id="KW-1133">Transmembrane helix</keyword>
<keyword evidence="1" id="KW-0472">Membrane</keyword>
<dbReference type="Proteomes" id="UP000016368">
    <property type="component" value="Unassembled WGS sequence"/>
</dbReference>
<feature type="transmembrane region" description="Helical" evidence="1">
    <location>
        <begin position="12"/>
        <end position="30"/>
    </location>
</feature>
<name>F3KXH0_9BURK</name>
<evidence type="ECO:0000256" key="1">
    <source>
        <dbReference type="SAM" id="Phobius"/>
    </source>
</evidence>
<comment type="caution">
    <text evidence="3">The sequence shown here is derived from an EMBL/GenBank/DDBJ whole genome shotgun (WGS) entry which is preliminary data.</text>
</comment>
<reference evidence="3 4" key="1">
    <citation type="journal article" date="2011" name="EMBO J.">
        <title>Structural diversity of bacterial flagellar motors.</title>
        <authorList>
            <person name="Chen S."/>
            <person name="Beeby M."/>
            <person name="Murphy G.E."/>
            <person name="Leadbetter J.R."/>
            <person name="Hendrixson D.R."/>
            <person name="Briegel A."/>
            <person name="Li Z."/>
            <person name="Shi J."/>
            <person name="Tocheva E.I."/>
            <person name="Muller A."/>
            <person name="Dobro M.J."/>
            <person name="Jensen G.J."/>
        </authorList>
    </citation>
    <scope>NUCLEOTIDE SEQUENCE [LARGE SCALE GENOMIC DNA]</scope>
    <source>
        <strain evidence="3 4">ATCC 19624</strain>
    </source>
</reference>
<evidence type="ECO:0000313" key="4">
    <source>
        <dbReference type="Proteomes" id="UP000016368"/>
    </source>
</evidence>
<evidence type="ECO:0000259" key="2">
    <source>
        <dbReference type="Pfam" id="PF07331"/>
    </source>
</evidence>
<organism evidence="3 4">
    <name type="scientific">Hylemonella gracilis ATCC 19624</name>
    <dbReference type="NCBI Taxonomy" id="887062"/>
    <lineage>
        <taxon>Bacteria</taxon>
        <taxon>Pseudomonadati</taxon>
        <taxon>Pseudomonadota</taxon>
        <taxon>Betaproteobacteria</taxon>
        <taxon>Burkholderiales</taxon>
        <taxon>Comamonadaceae</taxon>
        <taxon>Hylemonella</taxon>
    </lineage>
</organism>
<dbReference type="InterPro" id="IPR009936">
    <property type="entry name" value="DUF1468"/>
</dbReference>
<keyword evidence="4" id="KW-1185">Reference proteome</keyword>
<dbReference type="eggNOG" id="ENOG502ZU9N">
    <property type="taxonomic scope" value="Bacteria"/>
</dbReference>